<dbReference type="Proteomes" id="UP001217918">
    <property type="component" value="Unassembled WGS sequence"/>
</dbReference>
<reference evidence="2" key="1">
    <citation type="journal article" date="2023" name="Mol. Plant Microbe Interact.">
        <title>Elucidating the Obligate Nature and Biological Capacity of an Invasive Fungal Corn Pathogen.</title>
        <authorList>
            <person name="MacCready J.S."/>
            <person name="Roggenkamp E.M."/>
            <person name="Gdanetz K."/>
            <person name="Chilvers M.I."/>
        </authorList>
    </citation>
    <scope>NUCLEOTIDE SEQUENCE</scope>
    <source>
        <strain evidence="2">PM02</strain>
    </source>
</reference>
<gene>
    <name evidence="2" type="ORF">P8C59_003817</name>
</gene>
<sequence length="71" mass="7633">MRWRLGVGVPGDFGAFGLLNGRGLRVPMAMASRDSVFARDPTGPGPVPIPKANVYPDMTVNSPFEEPLPDH</sequence>
<evidence type="ECO:0000313" key="2">
    <source>
        <dbReference type="EMBL" id="KAK2069220.1"/>
    </source>
</evidence>
<name>A0AAD9I271_9PEZI</name>
<dbReference type="EMBL" id="JAQQPM010000003">
    <property type="protein sequence ID" value="KAK2069220.1"/>
    <property type="molecule type" value="Genomic_DNA"/>
</dbReference>
<protein>
    <submittedName>
        <fullName evidence="2">Uncharacterized protein</fullName>
    </submittedName>
</protein>
<evidence type="ECO:0000256" key="1">
    <source>
        <dbReference type="SAM" id="MobiDB-lite"/>
    </source>
</evidence>
<feature type="region of interest" description="Disordered" evidence="1">
    <location>
        <begin position="37"/>
        <end position="71"/>
    </location>
</feature>
<keyword evidence="3" id="KW-1185">Reference proteome</keyword>
<proteinExistence type="predicted"/>
<comment type="caution">
    <text evidence="2">The sequence shown here is derived from an EMBL/GenBank/DDBJ whole genome shotgun (WGS) entry which is preliminary data.</text>
</comment>
<accession>A0AAD9I271</accession>
<dbReference type="AlphaFoldDB" id="A0AAD9I271"/>
<organism evidence="2 3">
    <name type="scientific">Phyllachora maydis</name>
    <dbReference type="NCBI Taxonomy" id="1825666"/>
    <lineage>
        <taxon>Eukaryota</taxon>
        <taxon>Fungi</taxon>
        <taxon>Dikarya</taxon>
        <taxon>Ascomycota</taxon>
        <taxon>Pezizomycotina</taxon>
        <taxon>Sordariomycetes</taxon>
        <taxon>Sordariomycetidae</taxon>
        <taxon>Phyllachorales</taxon>
        <taxon>Phyllachoraceae</taxon>
        <taxon>Phyllachora</taxon>
    </lineage>
</organism>
<evidence type="ECO:0000313" key="3">
    <source>
        <dbReference type="Proteomes" id="UP001217918"/>
    </source>
</evidence>